<protein>
    <recommendedName>
        <fullName evidence="6">Trypsin family protein</fullName>
    </recommendedName>
</protein>
<feature type="domain" description="Nal1 N-terminal" evidence="2">
    <location>
        <begin position="97"/>
        <end position="176"/>
    </location>
</feature>
<feature type="compositionally biased region" description="Polar residues" evidence="1">
    <location>
        <begin position="8"/>
        <end position="20"/>
    </location>
</feature>
<name>A0AA88DFQ4_FICCA</name>
<dbReference type="InterPro" id="IPR057906">
    <property type="entry name" value="Nal1"/>
</dbReference>
<dbReference type="Pfam" id="PF25819">
    <property type="entry name" value="Nal1_C"/>
    <property type="match status" value="1"/>
</dbReference>
<evidence type="ECO:0000313" key="4">
    <source>
        <dbReference type="EMBL" id="GMN56545.1"/>
    </source>
</evidence>
<keyword evidence="5" id="KW-1185">Reference proteome</keyword>
<feature type="region of interest" description="Disordered" evidence="1">
    <location>
        <begin position="1"/>
        <end position="20"/>
    </location>
</feature>
<comment type="caution">
    <text evidence="4">The sequence shown here is derived from an EMBL/GenBank/DDBJ whole genome shotgun (WGS) entry which is preliminary data.</text>
</comment>
<dbReference type="EMBL" id="BTGU01000064">
    <property type="protein sequence ID" value="GMN56545.1"/>
    <property type="molecule type" value="Genomic_DNA"/>
</dbReference>
<evidence type="ECO:0000259" key="2">
    <source>
        <dbReference type="Pfam" id="PF25608"/>
    </source>
</evidence>
<proteinExistence type="predicted"/>
<accession>A0AA88DFQ4</accession>
<feature type="domain" description="Nal1 C-terminal" evidence="3">
    <location>
        <begin position="189"/>
        <end position="456"/>
    </location>
</feature>
<dbReference type="InterPro" id="IPR057905">
    <property type="entry name" value="Nal1_N"/>
</dbReference>
<sequence length="605" mass="66131">MMERTRFNTRNRCSGSTPSEESALDLERNCCNHSNLPSLSPPTLQPFASAGQHCESNAAYFSWPTRFSDAAEERANYFANLQKGVLPETLGRLPKGQQATSLLELMTIRAFHSKILRCYSLGTAIGFRIRRGVLTDIPAILVFVSRKVHKQWLSPIQCLPTALEGPGGVWCDVDVVEFSYFGAPEPAPKEQLYTEIVDDLRGGDPCIGSGSQVASQETYGTLGAIVRSQTGNRQVGFLTNRHVAVDLDYPNQKMFHPLPPTLGPGVYLGAVERATSFITDELWYGIFAGINPETFVRADGAFIPFADDFDMSTVTTSVRGVGEIGLVKIIDLQYPISSLIGKHVMKVGRSSGLTTGTVLAYALEYNDEKGICFLTDFLVVGENQQTFDLEGDSGSLIILKGENGEKPRPIGIIWGGTANRGRLKLKIGQPPENWTSGVDLSRLLTLLELDLITTDEGLKVAVQEQRAASATVIGSTVGDSSTPDGIIPKDKAEEKYESLGLQIQHIPLEVKPSSPARSPFVVETKFNLEEPVSEALPSVEHQFIPSFVRRSPLHHNSLKERAASENLSSLRNGCSEDIFVSLQLGDNEAKRRRSDASTSSEEQPK</sequence>
<dbReference type="InterPro" id="IPR009003">
    <property type="entry name" value="Peptidase_S1_PA"/>
</dbReference>
<feature type="compositionally biased region" description="Polar residues" evidence="1">
    <location>
        <begin position="596"/>
        <end position="605"/>
    </location>
</feature>
<feature type="region of interest" description="Disordered" evidence="1">
    <location>
        <begin position="585"/>
        <end position="605"/>
    </location>
</feature>
<dbReference type="Proteomes" id="UP001187192">
    <property type="component" value="Unassembled WGS sequence"/>
</dbReference>
<dbReference type="PANTHER" id="PTHR31521:SF3">
    <property type="entry name" value="TRYPSIN FAMILY PROTEIN"/>
    <property type="match status" value="1"/>
</dbReference>
<dbReference type="Pfam" id="PF25608">
    <property type="entry name" value="NAL1_N"/>
    <property type="match status" value="1"/>
</dbReference>
<dbReference type="SUPFAM" id="SSF50494">
    <property type="entry name" value="Trypsin-like serine proteases"/>
    <property type="match status" value="1"/>
</dbReference>
<evidence type="ECO:0008006" key="6">
    <source>
        <dbReference type="Google" id="ProtNLM"/>
    </source>
</evidence>
<evidence type="ECO:0000259" key="3">
    <source>
        <dbReference type="Pfam" id="PF25819"/>
    </source>
</evidence>
<reference evidence="4" key="1">
    <citation type="submission" date="2023-07" db="EMBL/GenBank/DDBJ databases">
        <title>draft genome sequence of fig (Ficus carica).</title>
        <authorList>
            <person name="Takahashi T."/>
            <person name="Nishimura K."/>
        </authorList>
    </citation>
    <scope>NUCLEOTIDE SEQUENCE</scope>
</reference>
<evidence type="ECO:0000313" key="5">
    <source>
        <dbReference type="Proteomes" id="UP001187192"/>
    </source>
</evidence>
<dbReference type="AlphaFoldDB" id="A0AA88DFQ4"/>
<gene>
    <name evidence="4" type="ORF">TIFTF001_025666</name>
</gene>
<dbReference type="PANTHER" id="PTHR31521">
    <property type="entry name" value="EXPRESSED PROTEIN"/>
    <property type="match status" value="1"/>
</dbReference>
<organism evidence="4 5">
    <name type="scientific">Ficus carica</name>
    <name type="common">Common fig</name>
    <dbReference type="NCBI Taxonomy" id="3494"/>
    <lineage>
        <taxon>Eukaryota</taxon>
        <taxon>Viridiplantae</taxon>
        <taxon>Streptophyta</taxon>
        <taxon>Embryophyta</taxon>
        <taxon>Tracheophyta</taxon>
        <taxon>Spermatophyta</taxon>
        <taxon>Magnoliopsida</taxon>
        <taxon>eudicotyledons</taxon>
        <taxon>Gunneridae</taxon>
        <taxon>Pentapetalae</taxon>
        <taxon>rosids</taxon>
        <taxon>fabids</taxon>
        <taxon>Rosales</taxon>
        <taxon>Moraceae</taxon>
        <taxon>Ficeae</taxon>
        <taxon>Ficus</taxon>
    </lineage>
</organism>
<dbReference type="InterPro" id="IPR057904">
    <property type="entry name" value="Nal1_C"/>
</dbReference>
<evidence type="ECO:0000256" key="1">
    <source>
        <dbReference type="SAM" id="MobiDB-lite"/>
    </source>
</evidence>